<dbReference type="EMBL" id="GEDV01012113">
    <property type="protein sequence ID" value="JAP76444.1"/>
    <property type="molecule type" value="Transcribed_RNA"/>
</dbReference>
<name>A0A131YAU3_RHIAP</name>
<reference evidence="1" key="1">
    <citation type="journal article" date="2016" name="Ticks Tick Borne Dis.">
        <title>De novo assembly and annotation of the salivary gland transcriptome of Rhipicephalus appendiculatus male and female ticks during blood feeding.</title>
        <authorList>
            <person name="de Castro M.H."/>
            <person name="de Klerk D."/>
            <person name="Pienaar R."/>
            <person name="Latif A.A."/>
            <person name="Rees D.J."/>
            <person name="Mans B.J."/>
        </authorList>
    </citation>
    <scope>NUCLEOTIDE SEQUENCE</scope>
    <source>
        <tissue evidence="1">Salivary glands</tissue>
    </source>
</reference>
<proteinExistence type="predicted"/>
<accession>A0A131YAU3</accession>
<protein>
    <submittedName>
        <fullName evidence="1">Uncharacterized protein</fullName>
    </submittedName>
</protein>
<sequence>MQHQVQHSGVSTVALKRKHQSHCKHATTIRLQLRHSSYKKIKGVTTIIACAPSDPDRHQNSIWQQQCLYARKKRKKRGACGLPRSLLA</sequence>
<dbReference type="AlphaFoldDB" id="A0A131YAU3"/>
<evidence type="ECO:0000313" key="1">
    <source>
        <dbReference type="EMBL" id="JAP76444.1"/>
    </source>
</evidence>
<organism evidence="1">
    <name type="scientific">Rhipicephalus appendiculatus</name>
    <name type="common">Brown ear tick</name>
    <dbReference type="NCBI Taxonomy" id="34631"/>
    <lineage>
        <taxon>Eukaryota</taxon>
        <taxon>Metazoa</taxon>
        <taxon>Ecdysozoa</taxon>
        <taxon>Arthropoda</taxon>
        <taxon>Chelicerata</taxon>
        <taxon>Arachnida</taxon>
        <taxon>Acari</taxon>
        <taxon>Parasitiformes</taxon>
        <taxon>Ixodida</taxon>
        <taxon>Ixodoidea</taxon>
        <taxon>Ixodidae</taxon>
        <taxon>Rhipicephalinae</taxon>
        <taxon>Rhipicephalus</taxon>
        <taxon>Rhipicephalus</taxon>
    </lineage>
</organism>